<protein>
    <submittedName>
        <fullName evidence="2">Uncharacterized protein</fullName>
    </submittedName>
</protein>
<organism evidence="2 3">
    <name type="scientific">Trichogramma brassicae</name>
    <dbReference type="NCBI Taxonomy" id="86971"/>
    <lineage>
        <taxon>Eukaryota</taxon>
        <taxon>Metazoa</taxon>
        <taxon>Ecdysozoa</taxon>
        <taxon>Arthropoda</taxon>
        <taxon>Hexapoda</taxon>
        <taxon>Insecta</taxon>
        <taxon>Pterygota</taxon>
        <taxon>Neoptera</taxon>
        <taxon>Endopterygota</taxon>
        <taxon>Hymenoptera</taxon>
        <taxon>Apocrita</taxon>
        <taxon>Proctotrupomorpha</taxon>
        <taxon>Chalcidoidea</taxon>
        <taxon>Trichogrammatidae</taxon>
        <taxon>Trichogramma</taxon>
    </lineage>
</organism>
<gene>
    <name evidence="2" type="ORF">TBRA_LOCUS6658</name>
</gene>
<evidence type="ECO:0000256" key="1">
    <source>
        <dbReference type="SAM" id="MobiDB-lite"/>
    </source>
</evidence>
<name>A0A6H5IH65_9HYME</name>
<keyword evidence="3" id="KW-1185">Reference proteome</keyword>
<feature type="compositionally biased region" description="Polar residues" evidence="1">
    <location>
        <begin position="69"/>
        <end position="99"/>
    </location>
</feature>
<evidence type="ECO:0000313" key="2">
    <source>
        <dbReference type="EMBL" id="CAB0034760.1"/>
    </source>
</evidence>
<evidence type="ECO:0000313" key="3">
    <source>
        <dbReference type="Proteomes" id="UP000479190"/>
    </source>
</evidence>
<dbReference type="EMBL" id="CADCXV010000753">
    <property type="protein sequence ID" value="CAB0034760.1"/>
    <property type="molecule type" value="Genomic_DNA"/>
</dbReference>
<accession>A0A6H5IH65</accession>
<sequence>MKALLKRKKKKVFARLHPASTSDPILLTYGTTAKFSRTSGSTLSPAVFQITLTLRPTLKRLSTSFALRGLSPTQQARPRSAMKSNFSTNGSPFKSSTPLWQARGNLPPPAWTALASTQSRAYL</sequence>
<reference evidence="2 3" key="1">
    <citation type="submission" date="2020-02" db="EMBL/GenBank/DDBJ databases">
        <authorList>
            <person name="Ferguson B K."/>
        </authorList>
    </citation>
    <scope>NUCLEOTIDE SEQUENCE [LARGE SCALE GENOMIC DNA]</scope>
</reference>
<proteinExistence type="predicted"/>
<dbReference type="AlphaFoldDB" id="A0A6H5IH65"/>
<dbReference type="Proteomes" id="UP000479190">
    <property type="component" value="Unassembled WGS sequence"/>
</dbReference>
<feature type="region of interest" description="Disordered" evidence="1">
    <location>
        <begin position="69"/>
        <end position="104"/>
    </location>
</feature>